<dbReference type="InterPro" id="IPR013201">
    <property type="entry name" value="Prot_inhib_I29"/>
</dbReference>
<name>A0A0N4VJ06_ENTVE</name>
<dbReference type="PROSITE" id="PS00640">
    <property type="entry name" value="THIOL_PROTEASE_ASN"/>
    <property type="match status" value="1"/>
</dbReference>
<keyword evidence="4" id="KW-1185">Reference proteome</keyword>
<dbReference type="SMART" id="SM00645">
    <property type="entry name" value="Pept_C1"/>
    <property type="match status" value="1"/>
</dbReference>
<evidence type="ECO:0000313" key="3">
    <source>
        <dbReference type="EMBL" id="VDD95401.1"/>
    </source>
</evidence>
<dbReference type="WBParaSite" id="EVEC_0001082701-mRNA-1">
    <property type="protein sequence ID" value="EVEC_0001082701-mRNA-1"/>
    <property type="gene ID" value="EVEC_0001082701"/>
</dbReference>
<dbReference type="Gene3D" id="3.90.70.10">
    <property type="entry name" value="Cysteine proteinases"/>
    <property type="match status" value="1"/>
</dbReference>
<dbReference type="InterPro" id="IPR000668">
    <property type="entry name" value="Peptidase_C1A_C"/>
</dbReference>
<dbReference type="InterPro" id="IPR025661">
    <property type="entry name" value="Pept_asp_AS"/>
</dbReference>
<dbReference type="InterPro" id="IPR013128">
    <property type="entry name" value="Peptidase_C1A"/>
</dbReference>
<dbReference type="Pfam" id="PF00112">
    <property type="entry name" value="Peptidase_C1"/>
    <property type="match status" value="1"/>
</dbReference>
<evidence type="ECO:0000256" key="1">
    <source>
        <dbReference type="ARBA" id="ARBA00008455"/>
    </source>
</evidence>
<sequence length="286" mass="32718">MTADEKSMRLTIFANSLKSIDEKNANSNNTKYGITMFADWTDTELKQLSRPVEHSDQQVLRGPNVWTYVQWNGIDPIPRQFDWRWFDGVTPVKKQNSHCNSCWAHAVTATVESLYKIRFGKSAILSELELLDCDYTNSGCYSGNTRRATARGLYHGFYQNNEYIRNGWCYNQGSIKLKRLYSIAPNEWSIAWFISKFGPVTLNIAVPLFLYKDFKGGSIMTPNYYCSSMTPNHAVVAVGFGEENGIKYWILKNSWGTDWGENGYFRLQRGVGACWIESFPTSASFI</sequence>
<protein>
    <submittedName>
        <fullName evidence="5">Pept_C1 domain-containing protein</fullName>
    </submittedName>
</protein>
<evidence type="ECO:0000313" key="4">
    <source>
        <dbReference type="Proteomes" id="UP000274131"/>
    </source>
</evidence>
<dbReference type="EMBL" id="UXUI01010587">
    <property type="protein sequence ID" value="VDD95401.1"/>
    <property type="molecule type" value="Genomic_DNA"/>
</dbReference>
<accession>A0A0N4VJ06</accession>
<reference evidence="5" key="1">
    <citation type="submission" date="2017-02" db="UniProtKB">
        <authorList>
            <consortium name="WormBaseParasite"/>
        </authorList>
    </citation>
    <scope>IDENTIFICATION</scope>
</reference>
<proteinExistence type="inferred from homology"/>
<reference evidence="3 4" key="2">
    <citation type="submission" date="2018-10" db="EMBL/GenBank/DDBJ databases">
        <authorList>
            <consortium name="Pathogen Informatics"/>
        </authorList>
    </citation>
    <scope>NUCLEOTIDE SEQUENCE [LARGE SCALE GENOMIC DNA]</scope>
</reference>
<dbReference type="PANTHER" id="PTHR12411">
    <property type="entry name" value="CYSTEINE PROTEASE FAMILY C1-RELATED"/>
    <property type="match status" value="1"/>
</dbReference>
<evidence type="ECO:0000259" key="2">
    <source>
        <dbReference type="SMART" id="SM00645"/>
    </source>
</evidence>
<evidence type="ECO:0000313" key="5">
    <source>
        <dbReference type="WBParaSite" id="EVEC_0001082701-mRNA-1"/>
    </source>
</evidence>
<dbReference type="SUPFAM" id="SSF54001">
    <property type="entry name" value="Cysteine proteinases"/>
    <property type="match status" value="1"/>
</dbReference>
<gene>
    <name evidence="3" type="ORF">EVEC_LOCUS10152</name>
</gene>
<dbReference type="Pfam" id="PF08246">
    <property type="entry name" value="Inhibitor_I29"/>
    <property type="match status" value="1"/>
</dbReference>
<dbReference type="OrthoDB" id="5875790at2759"/>
<dbReference type="Proteomes" id="UP000274131">
    <property type="component" value="Unassembled WGS sequence"/>
</dbReference>
<comment type="similarity">
    <text evidence="1">Belongs to the peptidase C1 family.</text>
</comment>
<organism evidence="5">
    <name type="scientific">Enterobius vermicularis</name>
    <name type="common">Human pinworm</name>
    <dbReference type="NCBI Taxonomy" id="51028"/>
    <lineage>
        <taxon>Eukaryota</taxon>
        <taxon>Metazoa</taxon>
        <taxon>Ecdysozoa</taxon>
        <taxon>Nematoda</taxon>
        <taxon>Chromadorea</taxon>
        <taxon>Rhabditida</taxon>
        <taxon>Spirurina</taxon>
        <taxon>Oxyuridomorpha</taxon>
        <taxon>Oxyuroidea</taxon>
        <taxon>Oxyuridae</taxon>
        <taxon>Enterobius</taxon>
    </lineage>
</organism>
<dbReference type="GO" id="GO:0008234">
    <property type="term" value="F:cysteine-type peptidase activity"/>
    <property type="evidence" value="ECO:0007669"/>
    <property type="project" value="InterPro"/>
</dbReference>
<dbReference type="GO" id="GO:0006508">
    <property type="term" value="P:proteolysis"/>
    <property type="evidence" value="ECO:0007669"/>
    <property type="project" value="InterPro"/>
</dbReference>
<dbReference type="InterPro" id="IPR039417">
    <property type="entry name" value="Peptidase_C1A_papain-like"/>
</dbReference>
<dbReference type="STRING" id="51028.A0A0N4VJ06"/>
<dbReference type="CDD" id="cd02248">
    <property type="entry name" value="Peptidase_C1A"/>
    <property type="match status" value="1"/>
</dbReference>
<dbReference type="InterPro" id="IPR038765">
    <property type="entry name" value="Papain-like_cys_pep_sf"/>
</dbReference>
<dbReference type="AlphaFoldDB" id="A0A0N4VJ06"/>
<dbReference type="PRINTS" id="PR00705">
    <property type="entry name" value="PAPAIN"/>
</dbReference>
<feature type="domain" description="Peptidase C1A papain C-terminal" evidence="2">
    <location>
        <begin position="77"/>
        <end position="284"/>
    </location>
</feature>